<name>A0ABP9PE43_9BACT</name>
<evidence type="ECO:0000313" key="1">
    <source>
        <dbReference type="EMBL" id="GAA5144652.1"/>
    </source>
</evidence>
<keyword evidence="2" id="KW-1185">Reference proteome</keyword>
<proteinExistence type="predicted"/>
<dbReference type="Proteomes" id="UP001499852">
    <property type="component" value="Unassembled WGS sequence"/>
</dbReference>
<organism evidence="1 2">
    <name type="scientific">Prosthecobacter algae</name>
    <dbReference type="NCBI Taxonomy" id="1144682"/>
    <lineage>
        <taxon>Bacteria</taxon>
        <taxon>Pseudomonadati</taxon>
        <taxon>Verrucomicrobiota</taxon>
        <taxon>Verrucomicrobiia</taxon>
        <taxon>Verrucomicrobiales</taxon>
        <taxon>Verrucomicrobiaceae</taxon>
        <taxon>Prosthecobacter</taxon>
    </lineage>
</organism>
<gene>
    <name evidence="1" type="ORF">GCM10023213_35190</name>
</gene>
<evidence type="ECO:0000313" key="2">
    <source>
        <dbReference type="Proteomes" id="UP001499852"/>
    </source>
</evidence>
<protein>
    <submittedName>
        <fullName evidence="1">Zinc ribbon domain-containing protein</fullName>
    </submittedName>
</protein>
<comment type="caution">
    <text evidence="1">The sequence shown here is derived from an EMBL/GenBank/DDBJ whole genome shotgun (WGS) entry which is preliminary data.</text>
</comment>
<accession>A0ABP9PE43</accession>
<dbReference type="RefSeq" id="WP_345737702.1">
    <property type="nucleotide sequence ID" value="NZ_BAABIA010000007.1"/>
</dbReference>
<reference evidence="2" key="1">
    <citation type="journal article" date="2019" name="Int. J. Syst. Evol. Microbiol.">
        <title>The Global Catalogue of Microorganisms (GCM) 10K type strain sequencing project: providing services to taxonomists for standard genome sequencing and annotation.</title>
        <authorList>
            <consortium name="The Broad Institute Genomics Platform"/>
            <consortium name="The Broad Institute Genome Sequencing Center for Infectious Disease"/>
            <person name="Wu L."/>
            <person name="Ma J."/>
        </authorList>
    </citation>
    <scope>NUCLEOTIDE SEQUENCE [LARGE SCALE GENOMIC DNA]</scope>
    <source>
        <strain evidence="2">JCM 18053</strain>
    </source>
</reference>
<sequence length="178" mass="20000">MPIYEFYCPENNTVYQFLARSLAYRHKVPSCPENPAYHLQKQISRFAILGKAKEDLEGDPFAGLDEAKMEALMADVEGEMGAMSEDNPDPKQLGHLMRKMTDLMGDKTPPELREMVKRLEAGEDPEKLEAEFGGLDEGGDGDLFTTVKKMVHGNRPPIRNPKLYEMSEWVKDPPGAAL</sequence>
<dbReference type="EMBL" id="BAABIA010000007">
    <property type="protein sequence ID" value="GAA5144652.1"/>
    <property type="molecule type" value="Genomic_DNA"/>
</dbReference>